<accession>A0A6A4TD63</accession>
<gene>
    <name evidence="2" type="ORF">F2P81_004176</name>
</gene>
<evidence type="ECO:0000313" key="3">
    <source>
        <dbReference type="Proteomes" id="UP000438429"/>
    </source>
</evidence>
<comment type="caution">
    <text evidence="2">The sequence shown here is derived from an EMBL/GenBank/DDBJ whole genome shotgun (WGS) entry which is preliminary data.</text>
</comment>
<sequence length="119" mass="13147">MGFGVHRVTSSSPEHGDQETRVMTDETFAPDLLQIPRFSLSRCEGQVRRGNGNMERGRRITRLMQLPTPPPHPPPLQSEKEPALGEAAPRKKSHGSAVDDPSSPFLSALSLQRLFSPLH</sequence>
<protein>
    <submittedName>
        <fullName evidence="2">Uncharacterized protein</fullName>
    </submittedName>
</protein>
<dbReference type="Proteomes" id="UP000438429">
    <property type="component" value="Unassembled WGS sequence"/>
</dbReference>
<organism evidence="2 3">
    <name type="scientific">Scophthalmus maximus</name>
    <name type="common">Turbot</name>
    <name type="synonym">Psetta maxima</name>
    <dbReference type="NCBI Taxonomy" id="52904"/>
    <lineage>
        <taxon>Eukaryota</taxon>
        <taxon>Metazoa</taxon>
        <taxon>Chordata</taxon>
        <taxon>Craniata</taxon>
        <taxon>Vertebrata</taxon>
        <taxon>Euteleostomi</taxon>
        <taxon>Actinopterygii</taxon>
        <taxon>Neopterygii</taxon>
        <taxon>Teleostei</taxon>
        <taxon>Neoteleostei</taxon>
        <taxon>Acanthomorphata</taxon>
        <taxon>Carangaria</taxon>
        <taxon>Pleuronectiformes</taxon>
        <taxon>Pleuronectoidei</taxon>
        <taxon>Scophthalmidae</taxon>
        <taxon>Scophthalmus</taxon>
    </lineage>
</organism>
<feature type="region of interest" description="Disordered" evidence="1">
    <location>
        <begin position="1"/>
        <end position="25"/>
    </location>
</feature>
<evidence type="ECO:0000256" key="1">
    <source>
        <dbReference type="SAM" id="MobiDB-lite"/>
    </source>
</evidence>
<feature type="compositionally biased region" description="Basic and acidic residues" evidence="1">
    <location>
        <begin position="14"/>
        <end position="24"/>
    </location>
</feature>
<dbReference type="EMBL" id="VEVO01000004">
    <property type="protein sequence ID" value="KAF0042839.1"/>
    <property type="molecule type" value="Genomic_DNA"/>
</dbReference>
<evidence type="ECO:0000313" key="2">
    <source>
        <dbReference type="EMBL" id="KAF0042839.1"/>
    </source>
</evidence>
<feature type="compositionally biased region" description="Pro residues" evidence="1">
    <location>
        <begin position="67"/>
        <end position="76"/>
    </location>
</feature>
<feature type="region of interest" description="Disordered" evidence="1">
    <location>
        <begin position="64"/>
        <end position="106"/>
    </location>
</feature>
<dbReference type="AlphaFoldDB" id="A0A6A4TD63"/>
<reference evidence="2 3" key="1">
    <citation type="submission" date="2019-06" db="EMBL/GenBank/DDBJ databases">
        <title>Draft genomes of female and male turbot (Scophthalmus maximus).</title>
        <authorList>
            <person name="Xu H."/>
            <person name="Xu X.-W."/>
            <person name="Shao C."/>
            <person name="Chen S."/>
        </authorList>
    </citation>
    <scope>NUCLEOTIDE SEQUENCE [LARGE SCALE GENOMIC DNA]</scope>
    <source>
        <strain evidence="2">Ysfricsl-2016a</strain>
        <tissue evidence="2">Blood</tissue>
    </source>
</reference>
<proteinExistence type="predicted"/>
<name>A0A6A4TD63_SCOMX</name>